<dbReference type="SUPFAM" id="SSF110296">
    <property type="entry name" value="Oligoxyloglucan reducing end-specific cellobiohydrolase"/>
    <property type="match status" value="1"/>
</dbReference>
<keyword evidence="1" id="KW-0732">Signal</keyword>
<proteinExistence type="predicted"/>
<dbReference type="EMBL" id="FNBN01000005">
    <property type="protein sequence ID" value="SDG64087.1"/>
    <property type="molecule type" value="Genomic_DNA"/>
</dbReference>
<accession>A0A1G7VWI0</accession>
<evidence type="ECO:0008006" key="4">
    <source>
        <dbReference type="Google" id="ProtNLM"/>
    </source>
</evidence>
<feature type="signal peptide" evidence="1">
    <location>
        <begin position="1"/>
        <end position="25"/>
    </location>
</feature>
<protein>
    <recommendedName>
        <fullName evidence="4">WWE domain-containing protein</fullName>
    </recommendedName>
</protein>
<evidence type="ECO:0000313" key="3">
    <source>
        <dbReference type="Proteomes" id="UP000199045"/>
    </source>
</evidence>
<organism evidence="2 3">
    <name type="scientific">Chitinophaga filiformis</name>
    <name type="common">Myxococcus filiformis</name>
    <name type="synonym">Flexibacter filiformis</name>
    <dbReference type="NCBI Taxonomy" id="104663"/>
    <lineage>
        <taxon>Bacteria</taxon>
        <taxon>Pseudomonadati</taxon>
        <taxon>Bacteroidota</taxon>
        <taxon>Chitinophagia</taxon>
        <taxon>Chitinophagales</taxon>
        <taxon>Chitinophagaceae</taxon>
        <taxon>Chitinophaga</taxon>
    </lineage>
</organism>
<dbReference type="AlphaFoldDB" id="A0A1G7VWI0"/>
<dbReference type="Proteomes" id="UP000199045">
    <property type="component" value="Unassembled WGS sequence"/>
</dbReference>
<reference evidence="2 3" key="1">
    <citation type="submission" date="2016-10" db="EMBL/GenBank/DDBJ databases">
        <authorList>
            <person name="de Groot N.N."/>
        </authorList>
    </citation>
    <scope>NUCLEOTIDE SEQUENCE [LARGE SCALE GENOMIC DNA]</scope>
    <source>
        <strain evidence="2 3">DSM 527</strain>
    </source>
</reference>
<gene>
    <name evidence="2" type="ORF">SAMN04488121_105320</name>
</gene>
<name>A0A1G7VWI0_CHIFI</name>
<sequence length="141" mass="16479">MFMKKSSLTMLCICFFLAANVNVHAASPRPVYSKYVAEEWTKAKDGVWNGVKDKKNYWYKLDKDAKLWSSTNGKKWTAVEDGIWCDKDEHCLKVSEGKLMWSADKGASWSEVPDWKWEGPKNEWYKFDKDWTVWVTGMGMM</sequence>
<feature type="chain" id="PRO_5011683828" description="WWE domain-containing protein" evidence="1">
    <location>
        <begin position="26"/>
        <end position="141"/>
    </location>
</feature>
<evidence type="ECO:0000313" key="2">
    <source>
        <dbReference type="EMBL" id="SDG64087.1"/>
    </source>
</evidence>
<evidence type="ECO:0000256" key="1">
    <source>
        <dbReference type="SAM" id="SignalP"/>
    </source>
</evidence>